<dbReference type="PROSITE" id="PS51194">
    <property type="entry name" value="HELICASE_CTER"/>
    <property type="match status" value="1"/>
</dbReference>
<dbReference type="InterPro" id="IPR049730">
    <property type="entry name" value="SNF2/RAD54-like_C"/>
</dbReference>
<evidence type="ECO:0000256" key="2">
    <source>
        <dbReference type="PROSITE-ProRule" id="PRU00325"/>
    </source>
</evidence>
<organism evidence="6 7">
    <name type="scientific">Virgibacillus tibetensis</name>
    <dbReference type="NCBI Taxonomy" id="3042313"/>
    <lineage>
        <taxon>Bacteria</taxon>
        <taxon>Bacillati</taxon>
        <taxon>Bacillota</taxon>
        <taxon>Bacilli</taxon>
        <taxon>Bacillales</taxon>
        <taxon>Bacillaceae</taxon>
        <taxon>Virgibacillus</taxon>
    </lineage>
</organism>
<feature type="domain" description="Helicase C-terminal" evidence="5">
    <location>
        <begin position="893"/>
        <end position="1055"/>
    </location>
</feature>
<accession>A0ABU6KFM9</accession>
<reference evidence="6 7" key="1">
    <citation type="journal article" date="2024" name="Int. J. Syst. Evol. Microbiol.">
        <title>Virgibacillus tibetensis sp. nov., isolated from salt lake on the Tibetan Plateau of China.</title>
        <authorList>
            <person name="Phurbu D."/>
            <person name="Liu Z.-X."/>
            <person name="Wang R."/>
            <person name="Zheng Y.-Y."/>
            <person name="Liu H.-C."/>
            <person name="Zhou Y.-G."/>
            <person name="Yu Y.-J."/>
            <person name="Li A.-H."/>
        </authorList>
    </citation>
    <scope>NUCLEOTIDE SEQUENCE [LARGE SCALE GENOMIC DNA]</scope>
    <source>
        <strain evidence="6 7">C22-A2</strain>
    </source>
</reference>
<dbReference type="CDD" id="cd18793">
    <property type="entry name" value="SF2_C_SNF"/>
    <property type="match status" value="1"/>
</dbReference>
<dbReference type="InterPro" id="IPR001650">
    <property type="entry name" value="Helicase_C-like"/>
</dbReference>
<feature type="domain" description="SWIM-type" evidence="3">
    <location>
        <begin position="51"/>
        <end position="90"/>
    </location>
</feature>
<keyword evidence="7" id="KW-1185">Reference proteome</keyword>
<protein>
    <submittedName>
        <fullName evidence="6">SNF2 helicase associated domain-containing protein</fullName>
    </submittedName>
</protein>
<comment type="caution">
    <text evidence="6">The sequence shown here is derived from an EMBL/GenBank/DDBJ whole genome shotgun (WGS) entry which is preliminary data.</text>
</comment>
<dbReference type="InterPro" id="IPR000330">
    <property type="entry name" value="SNF2_N"/>
</dbReference>
<dbReference type="PROSITE" id="PS51192">
    <property type="entry name" value="HELICASE_ATP_BIND_1"/>
    <property type="match status" value="1"/>
</dbReference>
<dbReference type="InterPro" id="IPR027417">
    <property type="entry name" value="P-loop_NTPase"/>
</dbReference>
<sequence length="1060" mass="121187">MNIKLSHKIILEKCGTVSFKRGEVFYRKNKVILENYSSDLCEARVIGNADFHVTVKRDENGDFHSKCSCPTLASYKKDCQHIAAVLLAIHDQQSDALSEKELTEGLMTLFNDKPVRSSRHQLHFEKRKVLDVVFICKPVTIMDGSHMFAMEVKVGSIVVQDIRSFLEKTKGGLPSLLSLSFTYDPSLHCFQKETDAVIQRLIHVINDEKIYMDTLLDETEHVSNKHLLLIPPSAWENLLPLLQEAPQVKIVYNGKTVNGLQISNELLPLKFNLMESEGTGYQLTVKGMNEMVVLTSYRTALSDGKVIQLSNEDSKRLTDLKKMLYTSGTNRIPIPQENMPFFMGKVVPGLRKMGDVQLSETVSDHFEKTPLVAKLYLDRVKNRLLAGLEFHYDTISINPFEDPELQVGSMVVRDVEKEDEILQLMEESSFGQTEGGYFLHNEELEYTFLYHTIPKLQKLVQIYATTAVRNRITKGNAPPKIRVKMKKERTNWLEFKFEMDGIPEKQIQEILSALEEKRKYYRLPSGSLMSLEAREFEEIQRFLSAVPAQDEDLESGLNVPIVRGLQLLDSVDDRTTFTIEDSFRQFLDNSNDPEQLGFDVPESLESILRDYQKKGYKWMKTLAHYGFGGILADDMGLGKTLQTIAFILSVLPEIRTQKQPALIVCPSSLSYNWLSEINRFSPNINAVVIDGTKVERSKLQKGMTTADVVITSYPLLRTDVKWYEKQIFHTAIFDEAQAFKNPVTQTARAVKKIEAGCRFALTGTPVENSLEELWSIFHVVFPDLFQGLKEYSNLTQDKIARRIRPFLLRRLKEEVLSELPEKIESIELVELLPEQKKLYAAYLAKLRYDAFKHLDKNTLRKNRIKILAGLTRLRQICCHPALFVDGYEGNSAKFEQLLHIIEESRLSGRRVLIFSQFTKMLQLIGNHLAAQGHTFFYLDGQTPAEDRVKTCARFNEGERDLFLISLKAGGTGLNLTGADTVILYDIWWNPAVEDQAADRAHRMGQKKVVQVIKLVSRGTIEEKMNQLQEKKRHLVEEIIDPGRKENSTLTDEDIQELLKL</sequence>
<dbReference type="InterPro" id="IPR013663">
    <property type="entry name" value="Helicase_SWF/SNF/SWI_bac"/>
</dbReference>
<keyword evidence="2" id="KW-0479">Metal-binding</keyword>
<name>A0ABU6KFM9_9BACI</name>
<evidence type="ECO:0000313" key="7">
    <source>
        <dbReference type="Proteomes" id="UP001335737"/>
    </source>
</evidence>
<dbReference type="InterPro" id="IPR007527">
    <property type="entry name" value="Znf_SWIM"/>
</dbReference>
<dbReference type="Pfam" id="PF00271">
    <property type="entry name" value="Helicase_C"/>
    <property type="match status" value="1"/>
</dbReference>
<keyword evidence="2" id="KW-0863">Zinc-finger</keyword>
<dbReference type="InterPro" id="IPR038718">
    <property type="entry name" value="SNF2-like_sf"/>
</dbReference>
<dbReference type="Proteomes" id="UP001335737">
    <property type="component" value="Unassembled WGS sequence"/>
</dbReference>
<dbReference type="PROSITE" id="PS50966">
    <property type="entry name" value="ZF_SWIM"/>
    <property type="match status" value="1"/>
</dbReference>
<dbReference type="InterPro" id="IPR014001">
    <property type="entry name" value="Helicase_ATP-bd"/>
</dbReference>
<gene>
    <name evidence="6" type="ORF">QGM71_10810</name>
</gene>
<proteinExistence type="predicted"/>
<evidence type="ECO:0000259" key="3">
    <source>
        <dbReference type="PROSITE" id="PS50966"/>
    </source>
</evidence>
<dbReference type="Pfam" id="PF04434">
    <property type="entry name" value="SWIM"/>
    <property type="match status" value="1"/>
</dbReference>
<keyword evidence="2" id="KW-0862">Zinc</keyword>
<dbReference type="Gene3D" id="3.40.50.10810">
    <property type="entry name" value="Tandem AAA-ATPase domain"/>
    <property type="match status" value="1"/>
</dbReference>
<evidence type="ECO:0000259" key="5">
    <source>
        <dbReference type="PROSITE" id="PS51194"/>
    </source>
</evidence>
<dbReference type="SUPFAM" id="SSF52540">
    <property type="entry name" value="P-loop containing nucleoside triphosphate hydrolases"/>
    <property type="match status" value="2"/>
</dbReference>
<dbReference type="SMART" id="SM00490">
    <property type="entry name" value="HELICc"/>
    <property type="match status" value="1"/>
</dbReference>
<dbReference type="Pfam" id="PF08455">
    <property type="entry name" value="SNF2_assoc"/>
    <property type="match status" value="1"/>
</dbReference>
<keyword evidence="1" id="KW-0378">Hydrolase</keyword>
<evidence type="ECO:0000313" key="6">
    <source>
        <dbReference type="EMBL" id="MEC5423980.1"/>
    </source>
</evidence>
<evidence type="ECO:0000259" key="4">
    <source>
        <dbReference type="PROSITE" id="PS51192"/>
    </source>
</evidence>
<dbReference type="EMBL" id="JARZFX010000004">
    <property type="protein sequence ID" value="MEC5423980.1"/>
    <property type="molecule type" value="Genomic_DNA"/>
</dbReference>
<dbReference type="Pfam" id="PF00176">
    <property type="entry name" value="SNF2-rel_dom"/>
    <property type="match status" value="1"/>
</dbReference>
<dbReference type="SMART" id="SM00487">
    <property type="entry name" value="DEXDc"/>
    <property type="match status" value="1"/>
</dbReference>
<feature type="domain" description="Helicase ATP-binding" evidence="4">
    <location>
        <begin position="620"/>
        <end position="783"/>
    </location>
</feature>
<dbReference type="Gene3D" id="3.40.50.300">
    <property type="entry name" value="P-loop containing nucleotide triphosphate hydrolases"/>
    <property type="match status" value="1"/>
</dbReference>
<dbReference type="RefSeq" id="WP_327607547.1">
    <property type="nucleotide sequence ID" value="NZ_JARZFX010000004.1"/>
</dbReference>
<dbReference type="PANTHER" id="PTHR10799">
    <property type="entry name" value="SNF2/RAD54 HELICASE FAMILY"/>
    <property type="match status" value="1"/>
</dbReference>
<evidence type="ECO:0000256" key="1">
    <source>
        <dbReference type="ARBA" id="ARBA00022801"/>
    </source>
</evidence>